<evidence type="ECO:0000313" key="9">
    <source>
        <dbReference type="EMBL" id="QPE05130.1"/>
    </source>
</evidence>
<evidence type="ECO:0000256" key="6">
    <source>
        <dbReference type="PIRSR" id="PIRSR625705-1"/>
    </source>
</evidence>
<keyword evidence="5" id="KW-0326">Glycosidase</keyword>
<dbReference type="Pfam" id="PF00728">
    <property type="entry name" value="Glyco_hydro_20"/>
    <property type="match status" value="2"/>
</dbReference>
<name>A0A7S8MZC1_9MICO</name>
<evidence type="ECO:0000256" key="3">
    <source>
        <dbReference type="ARBA" id="ARBA00012663"/>
    </source>
</evidence>
<dbReference type="Gene3D" id="3.30.379.10">
    <property type="entry name" value="Chitobiase/beta-hexosaminidase domain 2-like"/>
    <property type="match status" value="1"/>
</dbReference>
<feature type="domain" description="Glycoside hydrolase family 20 catalytic" evidence="7">
    <location>
        <begin position="329"/>
        <end position="476"/>
    </location>
</feature>
<dbReference type="PANTHER" id="PTHR22600">
    <property type="entry name" value="BETA-HEXOSAMINIDASE"/>
    <property type="match status" value="1"/>
</dbReference>
<dbReference type="RefSeq" id="WP_195693149.1">
    <property type="nucleotide sequence ID" value="NZ_CP064760.1"/>
</dbReference>
<dbReference type="AlphaFoldDB" id="A0A7S8MZC1"/>
<dbReference type="InterPro" id="IPR029018">
    <property type="entry name" value="Hex-like_dom2"/>
</dbReference>
<gene>
    <name evidence="9" type="ORF">IT882_03265</name>
</gene>
<evidence type="ECO:0000259" key="8">
    <source>
        <dbReference type="Pfam" id="PF02838"/>
    </source>
</evidence>
<dbReference type="SUPFAM" id="SSF51445">
    <property type="entry name" value="(Trans)glycosidases"/>
    <property type="match status" value="1"/>
</dbReference>
<dbReference type="PANTHER" id="PTHR22600:SF57">
    <property type="entry name" value="BETA-N-ACETYLHEXOSAMINIDASE"/>
    <property type="match status" value="1"/>
</dbReference>
<reference evidence="9 10" key="1">
    <citation type="submission" date="2020-11" db="EMBL/GenBank/DDBJ databases">
        <title>Amino acid is mineralized and recycled by bacteria in oceanic microbiome.</title>
        <authorList>
            <person name="Zheng L.Y."/>
        </authorList>
    </citation>
    <scope>NUCLEOTIDE SEQUENCE [LARGE SCALE GENOMIC DNA]</scope>
    <source>
        <strain evidence="9 10">A32-1</strain>
    </source>
</reference>
<comment type="similarity">
    <text evidence="2">Belongs to the glycosyl hydrolase 20 family.</text>
</comment>
<feature type="domain" description="Glycoside hydrolase family 20 catalytic" evidence="7">
    <location>
        <begin position="137"/>
        <end position="319"/>
    </location>
</feature>
<feature type="domain" description="Beta-hexosaminidase bacterial type N-terminal" evidence="8">
    <location>
        <begin position="17"/>
        <end position="134"/>
    </location>
</feature>
<dbReference type="Gene3D" id="3.20.20.80">
    <property type="entry name" value="Glycosidases"/>
    <property type="match status" value="1"/>
</dbReference>
<dbReference type="InterPro" id="IPR017853">
    <property type="entry name" value="GH"/>
</dbReference>
<evidence type="ECO:0000313" key="10">
    <source>
        <dbReference type="Proteomes" id="UP000594480"/>
    </source>
</evidence>
<protein>
    <recommendedName>
        <fullName evidence="3">beta-N-acetylhexosaminidase</fullName>
        <ecNumber evidence="3">3.2.1.52</ecNumber>
    </recommendedName>
</protein>
<dbReference type="Pfam" id="PF02838">
    <property type="entry name" value="Glyco_hydro_20b"/>
    <property type="match status" value="1"/>
</dbReference>
<dbReference type="SUPFAM" id="SSF55545">
    <property type="entry name" value="beta-N-acetylhexosaminidase-like domain"/>
    <property type="match status" value="1"/>
</dbReference>
<dbReference type="InterPro" id="IPR015882">
    <property type="entry name" value="HEX_bac_N"/>
</dbReference>
<keyword evidence="4" id="KW-0378">Hydrolase</keyword>
<evidence type="ECO:0000256" key="2">
    <source>
        <dbReference type="ARBA" id="ARBA00006285"/>
    </source>
</evidence>
<dbReference type="EMBL" id="CP064760">
    <property type="protein sequence ID" value="QPE05130.1"/>
    <property type="molecule type" value="Genomic_DNA"/>
</dbReference>
<dbReference type="GO" id="GO:0004563">
    <property type="term" value="F:beta-N-acetylhexosaminidase activity"/>
    <property type="evidence" value="ECO:0007669"/>
    <property type="project" value="UniProtKB-EC"/>
</dbReference>
<dbReference type="InterPro" id="IPR015883">
    <property type="entry name" value="Glyco_hydro_20_cat"/>
</dbReference>
<feature type="active site" description="Proton donor" evidence="6">
    <location>
        <position position="318"/>
    </location>
</feature>
<sequence>MTGTPPRETAAAPASAGVVPVPRELVAGEGPGFGLRARTAVSGDQAAVSILTNLVAARTHGQVAIDSAATGPGISLVRAETGSPESYRLVASADGIEVTGADAAGLFYGIQTLVQLIESAAAGWRILAATITDAPRFSYRGVMLDVARHFFPVDTVLGVIDRAAQLKLNHLHLHLTDDQGWRIEIPSRPELTRLASGTAIDGDPGGFYTAEDYARIVAYAAARHMTVVPEIDLPGHTHAVGLAYPQIVHPPVLSEHIREVVESYGSTLPVAGEPYEGLAVGFSSLRIGDPATETFVTDVVTDLAAMTPGPYLHVGGDEALGTDPGDYAAFVALASRIVAATGKAPVLWHEAGAARDLHPGTVGQYWGFVAPTDGMDEKARGFVARGGRLILSPADAVYLDMKDSEDSALGLVWAGGPTSVERAYAWEPGAVLDGVAEPDILGVEAPLWTETVRSADEIDTLMFPRLAAAAEAAWSPATGAHPLRTWESFRSRIGALDGLWSALGIRFRRSAEIPWSGEGAS</sequence>
<dbReference type="Proteomes" id="UP000594480">
    <property type="component" value="Chromosome"/>
</dbReference>
<dbReference type="EC" id="3.2.1.52" evidence="3"/>
<keyword evidence="10" id="KW-1185">Reference proteome</keyword>
<dbReference type="GO" id="GO:0016020">
    <property type="term" value="C:membrane"/>
    <property type="evidence" value="ECO:0007669"/>
    <property type="project" value="TreeGrafter"/>
</dbReference>
<evidence type="ECO:0000256" key="1">
    <source>
        <dbReference type="ARBA" id="ARBA00001231"/>
    </source>
</evidence>
<organism evidence="9 10">
    <name type="scientific">Microbacterium schleiferi</name>
    <dbReference type="NCBI Taxonomy" id="69362"/>
    <lineage>
        <taxon>Bacteria</taxon>
        <taxon>Bacillati</taxon>
        <taxon>Actinomycetota</taxon>
        <taxon>Actinomycetes</taxon>
        <taxon>Micrococcales</taxon>
        <taxon>Microbacteriaceae</taxon>
        <taxon>Microbacterium</taxon>
    </lineage>
</organism>
<evidence type="ECO:0000256" key="4">
    <source>
        <dbReference type="ARBA" id="ARBA00022801"/>
    </source>
</evidence>
<evidence type="ECO:0000256" key="5">
    <source>
        <dbReference type="ARBA" id="ARBA00023295"/>
    </source>
</evidence>
<dbReference type="PRINTS" id="PR00738">
    <property type="entry name" value="GLHYDRLASE20"/>
</dbReference>
<proteinExistence type="inferred from homology"/>
<dbReference type="KEGG" id="msf:IT882_03265"/>
<accession>A0A7S8MZC1</accession>
<comment type="catalytic activity">
    <reaction evidence="1">
        <text>Hydrolysis of terminal non-reducing N-acetyl-D-hexosamine residues in N-acetyl-beta-D-hexosaminides.</text>
        <dbReference type="EC" id="3.2.1.52"/>
    </reaction>
</comment>
<dbReference type="GO" id="GO:0030203">
    <property type="term" value="P:glycosaminoglycan metabolic process"/>
    <property type="evidence" value="ECO:0007669"/>
    <property type="project" value="TreeGrafter"/>
</dbReference>
<dbReference type="InterPro" id="IPR025705">
    <property type="entry name" value="Beta_hexosaminidase_sua/sub"/>
</dbReference>
<evidence type="ECO:0000259" key="7">
    <source>
        <dbReference type="Pfam" id="PF00728"/>
    </source>
</evidence>
<dbReference type="GO" id="GO:0005975">
    <property type="term" value="P:carbohydrate metabolic process"/>
    <property type="evidence" value="ECO:0007669"/>
    <property type="project" value="InterPro"/>
</dbReference>